<accession>A0A8T2SWY0</accession>
<evidence type="ECO:0000313" key="3">
    <source>
        <dbReference type="Proteomes" id="UP000825935"/>
    </source>
</evidence>
<evidence type="ECO:0000256" key="1">
    <source>
        <dbReference type="SAM" id="Phobius"/>
    </source>
</evidence>
<keyword evidence="1" id="KW-1133">Transmembrane helix</keyword>
<evidence type="ECO:0000313" key="2">
    <source>
        <dbReference type="EMBL" id="KAH7373813.1"/>
    </source>
</evidence>
<reference evidence="2" key="1">
    <citation type="submission" date="2021-08" db="EMBL/GenBank/DDBJ databases">
        <title>WGS assembly of Ceratopteris richardii.</title>
        <authorList>
            <person name="Marchant D.B."/>
            <person name="Chen G."/>
            <person name="Jenkins J."/>
            <person name="Shu S."/>
            <person name="Leebens-Mack J."/>
            <person name="Grimwood J."/>
            <person name="Schmutz J."/>
            <person name="Soltis P."/>
            <person name="Soltis D."/>
            <person name="Chen Z.-H."/>
        </authorList>
    </citation>
    <scope>NUCLEOTIDE SEQUENCE</scope>
    <source>
        <strain evidence="2">Whitten #5841</strain>
        <tissue evidence="2">Leaf</tissue>
    </source>
</reference>
<dbReference type="EMBL" id="CM035422">
    <property type="protein sequence ID" value="KAH7373813.1"/>
    <property type="molecule type" value="Genomic_DNA"/>
</dbReference>
<sequence>MNDFDAGYGYGGYEHRGYDHGGYGLVVAGDPKCKISMLGMVAMDTVGMCTAAMDMVVMAMVATVTVAVGRPRKTISIPDMVAMDTVATATGVMVTVDTGTVVVGKQK</sequence>
<proteinExistence type="predicted"/>
<keyword evidence="3" id="KW-1185">Reference proteome</keyword>
<name>A0A8T2SWY0_CERRI</name>
<keyword evidence="1" id="KW-0812">Transmembrane</keyword>
<keyword evidence="1" id="KW-0472">Membrane</keyword>
<protein>
    <submittedName>
        <fullName evidence="2">Uncharacterized protein</fullName>
    </submittedName>
</protein>
<organism evidence="2 3">
    <name type="scientific">Ceratopteris richardii</name>
    <name type="common">Triangle waterfern</name>
    <dbReference type="NCBI Taxonomy" id="49495"/>
    <lineage>
        <taxon>Eukaryota</taxon>
        <taxon>Viridiplantae</taxon>
        <taxon>Streptophyta</taxon>
        <taxon>Embryophyta</taxon>
        <taxon>Tracheophyta</taxon>
        <taxon>Polypodiopsida</taxon>
        <taxon>Polypodiidae</taxon>
        <taxon>Polypodiales</taxon>
        <taxon>Pteridineae</taxon>
        <taxon>Pteridaceae</taxon>
        <taxon>Parkerioideae</taxon>
        <taxon>Ceratopteris</taxon>
    </lineage>
</organism>
<feature type="transmembrane region" description="Helical" evidence="1">
    <location>
        <begin position="45"/>
        <end position="68"/>
    </location>
</feature>
<dbReference type="Proteomes" id="UP000825935">
    <property type="component" value="Chromosome 17"/>
</dbReference>
<dbReference type="AlphaFoldDB" id="A0A8T2SWY0"/>
<gene>
    <name evidence="2" type="ORF">KP509_17G075900</name>
</gene>
<comment type="caution">
    <text evidence="2">The sequence shown here is derived from an EMBL/GenBank/DDBJ whole genome shotgun (WGS) entry which is preliminary data.</text>
</comment>